<dbReference type="SUPFAM" id="SSF56529">
    <property type="entry name" value="FAH"/>
    <property type="match status" value="1"/>
</dbReference>
<dbReference type="GO" id="GO:0005737">
    <property type="term" value="C:cytoplasm"/>
    <property type="evidence" value="ECO:0007669"/>
    <property type="project" value="TreeGrafter"/>
</dbReference>
<dbReference type="Gene3D" id="3.90.850.10">
    <property type="entry name" value="Fumarylacetoacetase-like, C-terminal domain"/>
    <property type="match status" value="1"/>
</dbReference>
<organism evidence="3 4">
    <name type="scientific">Mycobacterium florentinum</name>
    <dbReference type="NCBI Taxonomy" id="292462"/>
    <lineage>
        <taxon>Bacteria</taxon>
        <taxon>Bacillati</taxon>
        <taxon>Actinomycetota</taxon>
        <taxon>Actinomycetes</taxon>
        <taxon>Mycobacteriales</taxon>
        <taxon>Mycobacteriaceae</taxon>
        <taxon>Mycobacterium</taxon>
        <taxon>Mycobacterium simiae complex</taxon>
    </lineage>
</organism>
<dbReference type="OrthoDB" id="9792137at2"/>
<dbReference type="Proteomes" id="UP000193010">
    <property type="component" value="Unassembled WGS sequence"/>
</dbReference>
<protein>
    <submittedName>
        <fullName evidence="3">2-keto-4-pentenoate hydratase</fullName>
    </submittedName>
</protein>
<reference evidence="3 4" key="1">
    <citation type="submission" date="2016-01" db="EMBL/GenBank/DDBJ databases">
        <title>The new phylogeny of the genus Mycobacterium.</title>
        <authorList>
            <person name="Tarcisio F."/>
            <person name="Conor M."/>
            <person name="Antonella G."/>
            <person name="Elisabetta G."/>
            <person name="Giulia F.S."/>
            <person name="Sara T."/>
            <person name="Anna F."/>
            <person name="Clotilde B."/>
            <person name="Roberto B."/>
            <person name="Veronica D.S."/>
            <person name="Fabio R."/>
            <person name="Monica P."/>
            <person name="Olivier J."/>
            <person name="Enrico T."/>
            <person name="Nicola S."/>
        </authorList>
    </citation>
    <scope>NUCLEOTIDE SEQUENCE [LARGE SCALE GENOMIC DNA]</scope>
    <source>
        <strain evidence="3 4">DSM 44852</strain>
    </source>
</reference>
<evidence type="ECO:0000313" key="4">
    <source>
        <dbReference type="Proteomes" id="UP000193010"/>
    </source>
</evidence>
<name>A0A1X1UL30_MYCFL</name>
<dbReference type="PANTHER" id="PTHR30143:SF0">
    <property type="entry name" value="2-KETO-4-PENTENOATE HYDRATASE"/>
    <property type="match status" value="1"/>
</dbReference>
<proteinExistence type="predicted"/>
<dbReference type="EMBL" id="LQOV01000002">
    <property type="protein sequence ID" value="ORV57543.1"/>
    <property type="molecule type" value="Genomic_DNA"/>
</dbReference>
<evidence type="ECO:0000313" key="3">
    <source>
        <dbReference type="EMBL" id="ORV57543.1"/>
    </source>
</evidence>
<keyword evidence="4" id="KW-1185">Reference proteome</keyword>
<evidence type="ECO:0000256" key="1">
    <source>
        <dbReference type="ARBA" id="ARBA00023239"/>
    </source>
</evidence>
<accession>A0A1X1UL30</accession>
<dbReference type="InterPro" id="IPR050772">
    <property type="entry name" value="Hydratase-Decarb/MhpD_sf"/>
</dbReference>
<gene>
    <name evidence="3" type="ORF">AWC05_08295</name>
</gene>
<dbReference type="InterPro" id="IPR036663">
    <property type="entry name" value="Fumarylacetoacetase_C_sf"/>
</dbReference>
<dbReference type="AlphaFoldDB" id="A0A1X1UL30"/>
<keyword evidence="1" id="KW-0456">Lyase</keyword>
<dbReference type="InterPro" id="IPR011234">
    <property type="entry name" value="Fumarylacetoacetase-like_C"/>
</dbReference>
<evidence type="ECO:0000259" key="2">
    <source>
        <dbReference type="Pfam" id="PF01557"/>
    </source>
</evidence>
<dbReference type="STRING" id="292462.AWC05_08295"/>
<dbReference type="PANTHER" id="PTHR30143">
    <property type="entry name" value="ACID HYDRATASE"/>
    <property type="match status" value="1"/>
</dbReference>
<feature type="domain" description="Fumarylacetoacetase-like C-terminal" evidence="2">
    <location>
        <begin position="107"/>
        <end position="264"/>
    </location>
</feature>
<sequence length="272" mass="28924">MVTAHDKIADAAIYDVADKLQTAARTRQPIAPVRAVIGADNIDAAYAVQRELIDRRVAAGGVIVGRKIGLTSPAVQRQLGVDQPDFGVLLADMEVSSTGSVPSHRLLQPKVEAEIAFVLRADLVAGFDDSEHIRAAVDYAVAALEIVDSRIRQWDITIADTVADNASAGLFMLGNRRLTLDEFEPREVTMRMYVDDQLVSHGDGSACLGDPLNALAWLARAAAAYGEPLLAGQIVLSGALGPMVVAPPGTRIHAEIAPLGLLSAHFSFLEES</sequence>
<dbReference type="GO" id="GO:0008684">
    <property type="term" value="F:2-oxopent-4-enoate hydratase activity"/>
    <property type="evidence" value="ECO:0007669"/>
    <property type="project" value="TreeGrafter"/>
</dbReference>
<dbReference type="RefSeq" id="WP_085219606.1">
    <property type="nucleotide sequence ID" value="NZ_AP022576.1"/>
</dbReference>
<dbReference type="Pfam" id="PF01557">
    <property type="entry name" value="FAA_hydrolase"/>
    <property type="match status" value="1"/>
</dbReference>
<comment type="caution">
    <text evidence="3">The sequence shown here is derived from an EMBL/GenBank/DDBJ whole genome shotgun (WGS) entry which is preliminary data.</text>
</comment>